<evidence type="ECO:0000313" key="1">
    <source>
        <dbReference type="EMBL" id="KAB2625767.1"/>
    </source>
</evidence>
<proteinExistence type="predicted"/>
<protein>
    <submittedName>
        <fullName evidence="1">Uncharacterized protein</fullName>
    </submittedName>
</protein>
<keyword evidence="2" id="KW-1185">Reference proteome</keyword>
<organism evidence="1 2">
    <name type="scientific">Pyrus ussuriensis x Pyrus communis</name>
    <dbReference type="NCBI Taxonomy" id="2448454"/>
    <lineage>
        <taxon>Eukaryota</taxon>
        <taxon>Viridiplantae</taxon>
        <taxon>Streptophyta</taxon>
        <taxon>Embryophyta</taxon>
        <taxon>Tracheophyta</taxon>
        <taxon>Spermatophyta</taxon>
        <taxon>Magnoliopsida</taxon>
        <taxon>eudicotyledons</taxon>
        <taxon>Gunneridae</taxon>
        <taxon>Pentapetalae</taxon>
        <taxon>rosids</taxon>
        <taxon>fabids</taxon>
        <taxon>Rosales</taxon>
        <taxon>Rosaceae</taxon>
        <taxon>Amygdaloideae</taxon>
        <taxon>Maleae</taxon>
        <taxon>Pyrus</taxon>
    </lineage>
</organism>
<reference evidence="1 2" key="3">
    <citation type="submission" date="2019-11" db="EMBL/GenBank/DDBJ databases">
        <title>A de novo genome assembly of a pear dwarfing rootstock.</title>
        <authorList>
            <person name="Wang F."/>
            <person name="Wang J."/>
            <person name="Li S."/>
            <person name="Zhang Y."/>
            <person name="Fang M."/>
            <person name="Ma L."/>
            <person name="Zhao Y."/>
            <person name="Jiang S."/>
        </authorList>
    </citation>
    <scope>NUCLEOTIDE SEQUENCE [LARGE SCALE GENOMIC DNA]</scope>
    <source>
        <strain evidence="1">S2</strain>
        <tissue evidence="1">Leaf</tissue>
    </source>
</reference>
<comment type="caution">
    <text evidence="1">The sequence shown here is derived from an EMBL/GenBank/DDBJ whole genome shotgun (WGS) entry which is preliminary data.</text>
</comment>
<dbReference type="EMBL" id="SMOL01000160">
    <property type="protein sequence ID" value="KAB2625767.1"/>
    <property type="molecule type" value="Genomic_DNA"/>
</dbReference>
<name>A0A5N5HFT9_9ROSA</name>
<accession>A0A5N5HFT9</accession>
<dbReference type="AlphaFoldDB" id="A0A5N5HFT9"/>
<sequence>MKFPLSALLNEILICYDIALYNLTHASYQDITFGLQKFCMLYTMRKSSYDHYFFQPRPNLSWFAYITDFPQQDKDWYKDILVVDGNWEGDITDIHFKNTPSFNLQLDNDMKNIQPQQSTPSSTPNEVLIPRPYPALTLLNPLIGSLAMPSSIPIKEGSSSSTAAIGIERSIEPPSVIRPAWDHIALPANVSGLHNVEYAHALLNAVMDPSYLTKVCMSFEDFLMKCHESRYETTTALLSPTEKIRPLSKNFSTLAGNEHLMPCAVLARAGEDFEPLELLMHFVVLACAGEDFEPLECYTRLRAIWYLIWLHAI</sequence>
<dbReference type="Proteomes" id="UP000327157">
    <property type="component" value="Chromosome 16"/>
</dbReference>
<evidence type="ECO:0000313" key="2">
    <source>
        <dbReference type="Proteomes" id="UP000327157"/>
    </source>
</evidence>
<reference evidence="1 2" key="1">
    <citation type="submission" date="2019-09" db="EMBL/GenBank/DDBJ databases">
        <authorList>
            <person name="Ou C."/>
        </authorList>
    </citation>
    <scope>NUCLEOTIDE SEQUENCE [LARGE SCALE GENOMIC DNA]</scope>
    <source>
        <strain evidence="1">S2</strain>
        <tissue evidence="1">Leaf</tissue>
    </source>
</reference>
<reference evidence="2" key="2">
    <citation type="submission" date="2019-10" db="EMBL/GenBank/DDBJ databases">
        <title>A de novo genome assembly of a pear dwarfing rootstock.</title>
        <authorList>
            <person name="Wang F."/>
            <person name="Wang J."/>
            <person name="Li S."/>
            <person name="Zhang Y."/>
            <person name="Fang M."/>
            <person name="Ma L."/>
            <person name="Zhao Y."/>
            <person name="Jiang S."/>
        </authorList>
    </citation>
    <scope>NUCLEOTIDE SEQUENCE [LARGE SCALE GENOMIC DNA]</scope>
</reference>
<gene>
    <name evidence="1" type="ORF">D8674_017427</name>
</gene>